<sequence length="191" mass="21024">MCRIVVFVRSGVISLEMVPSIIRKGISQQPPPPYFQPLQEGMCSVLTGHEMYQPPLEEEQMGGGGIPGLKNWVTRSFGAGNNGLGEEGVWDLVVLLVQWGMGTCRDPSIHLAREHLSIEVSQGIGGLVGMKPICGTIVARRKAKQGKEDKFTWVSPRSLYLPLLSILIFFSSLGYSCCLQDMKNFTHCKSL</sequence>
<dbReference type="Proteomes" id="UP000228380">
    <property type="component" value="Unplaced"/>
</dbReference>
<reference evidence="3" key="1">
    <citation type="submission" date="2025-08" db="UniProtKB">
        <authorList>
            <consortium name="RefSeq"/>
        </authorList>
    </citation>
    <scope>IDENTIFICATION</scope>
    <source>
        <tissue evidence="3">Young leaves</tissue>
    </source>
</reference>
<organism evidence="2 3">
    <name type="scientific">Phoenix dactylifera</name>
    <name type="common">Date palm</name>
    <dbReference type="NCBI Taxonomy" id="42345"/>
    <lineage>
        <taxon>Eukaryota</taxon>
        <taxon>Viridiplantae</taxon>
        <taxon>Streptophyta</taxon>
        <taxon>Embryophyta</taxon>
        <taxon>Tracheophyta</taxon>
        <taxon>Spermatophyta</taxon>
        <taxon>Magnoliopsida</taxon>
        <taxon>Liliopsida</taxon>
        <taxon>Arecaceae</taxon>
        <taxon>Coryphoideae</taxon>
        <taxon>Phoeniceae</taxon>
        <taxon>Phoenix</taxon>
    </lineage>
</organism>
<keyword evidence="1" id="KW-1133">Transmembrane helix</keyword>
<keyword evidence="1" id="KW-0812">Transmembrane</keyword>
<evidence type="ECO:0000256" key="1">
    <source>
        <dbReference type="SAM" id="Phobius"/>
    </source>
</evidence>
<dbReference type="AlphaFoldDB" id="A0A8B8ZW11"/>
<gene>
    <name evidence="3" type="primary">LOC120106639</name>
</gene>
<keyword evidence="2" id="KW-1185">Reference proteome</keyword>
<feature type="transmembrane region" description="Helical" evidence="1">
    <location>
        <begin position="159"/>
        <end position="179"/>
    </location>
</feature>
<proteinExistence type="predicted"/>
<protein>
    <submittedName>
        <fullName evidence="3">Uncharacterized protein LOC120106639</fullName>
    </submittedName>
</protein>
<evidence type="ECO:0000313" key="2">
    <source>
        <dbReference type="Proteomes" id="UP000228380"/>
    </source>
</evidence>
<dbReference type="KEGG" id="pda:120106639"/>
<accession>A0A8B8ZW11</accession>
<name>A0A8B8ZW11_PHODC</name>
<dbReference type="RefSeq" id="XP_038975564.1">
    <property type="nucleotide sequence ID" value="XM_039119636.1"/>
</dbReference>
<keyword evidence="1" id="KW-0472">Membrane</keyword>
<dbReference type="GeneID" id="120106639"/>
<evidence type="ECO:0000313" key="3">
    <source>
        <dbReference type="RefSeq" id="XP_038975564.1"/>
    </source>
</evidence>